<evidence type="ECO:0000256" key="7">
    <source>
        <dbReference type="SAM" id="MobiDB-lite"/>
    </source>
</evidence>
<evidence type="ECO:0000256" key="5">
    <source>
        <dbReference type="ARBA" id="ARBA00023242"/>
    </source>
</evidence>
<dbReference type="AlphaFoldDB" id="A0A8H7UEZ2"/>
<dbReference type="GO" id="GO:0005658">
    <property type="term" value="C:alpha DNA polymerase:primase complex"/>
    <property type="evidence" value="ECO:0007669"/>
    <property type="project" value="TreeGrafter"/>
</dbReference>
<comment type="function">
    <text evidence="6">Accessory subunit of the DNA polymerase alpha complex (also known as the alpha DNA polymerase-primase complex) which plays an essential role in the initiation of DNA synthesis.</text>
</comment>
<dbReference type="InterPro" id="IPR054300">
    <property type="entry name" value="OB_DPOA2"/>
</dbReference>
<dbReference type="InterPro" id="IPR016722">
    <property type="entry name" value="DNA_pol_alpha_bsu"/>
</dbReference>
<dbReference type="PANTHER" id="PTHR23061">
    <property type="entry name" value="DNA POLYMERASE 2 ALPHA 70 KDA SUBUNIT"/>
    <property type="match status" value="1"/>
</dbReference>
<gene>
    <name evidence="11" type="ORF">INT44_003519</name>
</gene>
<organism evidence="11 12">
    <name type="scientific">Umbelopsis vinacea</name>
    <dbReference type="NCBI Taxonomy" id="44442"/>
    <lineage>
        <taxon>Eukaryota</taxon>
        <taxon>Fungi</taxon>
        <taxon>Fungi incertae sedis</taxon>
        <taxon>Mucoromycota</taxon>
        <taxon>Mucoromycotina</taxon>
        <taxon>Umbelopsidomycetes</taxon>
        <taxon>Umbelopsidales</taxon>
        <taxon>Umbelopsidaceae</taxon>
        <taxon>Umbelopsis</taxon>
    </lineage>
</organism>
<evidence type="ECO:0000256" key="4">
    <source>
        <dbReference type="ARBA" id="ARBA00022705"/>
    </source>
</evidence>
<evidence type="ECO:0000259" key="10">
    <source>
        <dbReference type="Pfam" id="PF22062"/>
    </source>
</evidence>
<dbReference type="Proteomes" id="UP000612746">
    <property type="component" value="Unassembled WGS sequence"/>
</dbReference>
<keyword evidence="12" id="KW-1185">Reference proteome</keyword>
<dbReference type="PANTHER" id="PTHR23061:SF12">
    <property type="entry name" value="DNA POLYMERASE ALPHA SUBUNIT B"/>
    <property type="match status" value="1"/>
</dbReference>
<dbReference type="Pfam" id="PF22062">
    <property type="entry name" value="OB_DPOA2"/>
    <property type="match status" value="1"/>
</dbReference>
<feature type="domain" description="DNA polymerase alpha subunit B OB" evidence="10">
    <location>
        <begin position="209"/>
        <end position="313"/>
    </location>
</feature>
<evidence type="ECO:0000313" key="12">
    <source>
        <dbReference type="Proteomes" id="UP000612746"/>
    </source>
</evidence>
<dbReference type="EMBL" id="JAEPRA010000009">
    <property type="protein sequence ID" value="KAG2180515.1"/>
    <property type="molecule type" value="Genomic_DNA"/>
</dbReference>
<evidence type="ECO:0000256" key="2">
    <source>
        <dbReference type="ARBA" id="ARBA00007299"/>
    </source>
</evidence>
<dbReference type="InterPro" id="IPR007185">
    <property type="entry name" value="DNA_pol_a/d/e_bsu"/>
</dbReference>
<feature type="domain" description="DNA polymerase alpha subunit B N-terminal" evidence="9">
    <location>
        <begin position="4"/>
        <end position="67"/>
    </location>
</feature>
<evidence type="ECO:0000259" key="8">
    <source>
        <dbReference type="Pfam" id="PF04042"/>
    </source>
</evidence>
<evidence type="ECO:0000256" key="6">
    <source>
        <dbReference type="PIRNR" id="PIRNR018300"/>
    </source>
</evidence>
<feature type="compositionally biased region" description="Polar residues" evidence="7">
    <location>
        <begin position="80"/>
        <end position="92"/>
    </location>
</feature>
<evidence type="ECO:0000259" key="9">
    <source>
        <dbReference type="Pfam" id="PF08418"/>
    </source>
</evidence>
<proteinExistence type="inferred from homology"/>
<comment type="caution">
    <text evidence="11">The sequence shown here is derived from an EMBL/GenBank/DDBJ whole genome shotgun (WGS) entry which is preliminary data.</text>
</comment>
<dbReference type="PIRSF" id="PIRSF018300">
    <property type="entry name" value="DNA_pol_alph_2"/>
    <property type="match status" value="1"/>
</dbReference>
<dbReference type="InterPro" id="IPR013627">
    <property type="entry name" value="Pol_alpha_B_N"/>
</dbReference>
<feature type="domain" description="DNA polymerase alpha/delta/epsilon subunit B" evidence="8">
    <location>
        <begin position="344"/>
        <end position="550"/>
    </location>
</feature>
<feature type="region of interest" description="Disordered" evidence="7">
    <location>
        <begin position="80"/>
        <end position="108"/>
    </location>
</feature>
<evidence type="ECO:0000256" key="1">
    <source>
        <dbReference type="ARBA" id="ARBA00004123"/>
    </source>
</evidence>
<dbReference type="Pfam" id="PF08418">
    <property type="entry name" value="Pol_alpha_B_N"/>
    <property type="match status" value="1"/>
</dbReference>
<dbReference type="Pfam" id="PF04042">
    <property type="entry name" value="DNA_pol_E_B"/>
    <property type="match status" value="1"/>
</dbReference>
<keyword evidence="5 6" id="KW-0539">Nucleus</keyword>
<protein>
    <recommendedName>
        <fullName evidence="3 6">DNA polymerase alpha subunit B</fullName>
    </recommendedName>
</protein>
<sequence>MSALREELAQGLHLQDAQVIHDAVAICRQYNLKARDLVLKWEAFALRPVNMERNVSVPTSDLLRQLNGEIQRDFENAVQNKTKPSVNKSRLQTRGGDPSGLLRSNNNFTKDPIQDLMSELSGVQSLNTPIERIPIAVSELGTTITSKTTQRFSERSVRNKVEESLNGHLSRKTDMGEEFRDQSRCEISLAQEQTDRYRYMFEKISERAEIIDDRIEYFAEVVMEHHNIQEFANPTRANQSNIMAVGRICCEDAAGKLNEQSVVLETSRSMGMGKRVKLMLGNLPEYSVFPGQIVTLNGVNNSGKLLTVSEVLPIPLPSLAVHDAAELYEYNYGEKMQGKPIDMCIAAGPYTLDDDLSYLPLEDLLQTMASEQPDILMLLGPFVPGSHPLLQNGEVDASPVDVFRSQVSARLQRFIQQSPATRILLVPHSDDLIHEYAVFPQPAMPSKELGLPKGVVMLSNPSMIRINEMVVGIGNIDILFNLGLEEISRSKEASDRLARLTRHILQQRSFYPMFPPALGDNLDLLQMPHIQMDVTPDILILPSRLKSFAKIVDSVVCINPGYLSKKQSGGTFARATIHPLQLASDGSVGVEGKIWERARVDLIKI</sequence>
<dbReference type="Gene3D" id="3.60.21.60">
    <property type="match status" value="2"/>
</dbReference>
<evidence type="ECO:0000256" key="3">
    <source>
        <dbReference type="ARBA" id="ARBA00018596"/>
    </source>
</evidence>
<dbReference type="OrthoDB" id="336885at2759"/>
<dbReference type="GO" id="GO:0003677">
    <property type="term" value="F:DNA binding"/>
    <property type="evidence" value="ECO:0007669"/>
    <property type="project" value="InterPro"/>
</dbReference>
<dbReference type="GO" id="GO:0006270">
    <property type="term" value="P:DNA replication initiation"/>
    <property type="evidence" value="ECO:0007669"/>
    <property type="project" value="TreeGrafter"/>
</dbReference>
<reference evidence="11" key="1">
    <citation type="submission" date="2020-12" db="EMBL/GenBank/DDBJ databases">
        <title>Metabolic potential, ecology and presence of endohyphal bacteria is reflected in genomic diversity of Mucoromycotina.</title>
        <authorList>
            <person name="Muszewska A."/>
            <person name="Okrasinska A."/>
            <person name="Steczkiewicz K."/>
            <person name="Drgas O."/>
            <person name="Orlowska M."/>
            <person name="Perlinska-Lenart U."/>
            <person name="Aleksandrzak-Piekarczyk T."/>
            <person name="Szatraj K."/>
            <person name="Zielenkiewicz U."/>
            <person name="Pilsyk S."/>
            <person name="Malc E."/>
            <person name="Mieczkowski P."/>
            <person name="Kruszewska J.S."/>
            <person name="Biernat P."/>
            <person name="Pawlowska J."/>
        </authorList>
    </citation>
    <scope>NUCLEOTIDE SEQUENCE</scope>
    <source>
        <strain evidence="11">WA0000051536</strain>
    </source>
</reference>
<accession>A0A8H7UEZ2</accession>
<name>A0A8H7UEZ2_9FUNG</name>
<evidence type="ECO:0000313" key="11">
    <source>
        <dbReference type="EMBL" id="KAG2180515.1"/>
    </source>
</evidence>
<keyword evidence="4 6" id="KW-0235">DNA replication</keyword>
<comment type="subcellular location">
    <subcellularLocation>
        <location evidence="1 6">Nucleus</location>
    </subcellularLocation>
</comment>
<comment type="similarity">
    <text evidence="2 6">Belongs to the DNA polymerase alpha subunit B family.</text>
</comment>